<reference evidence="3" key="1">
    <citation type="journal article" date="2021" name="Nat. Commun.">
        <title>Genomic analyses provide insights into spinach domestication and the genetic basis of agronomic traits.</title>
        <authorList>
            <person name="Cai X."/>
            <person name="Sun X."/>
            <person name="Xu C."/>
            <person name="Sun H."/>
            <person name="Wang X."/>
            <person name="Ge C."/>
            <person name="Zhang Z."/>
            <person name="Wang Q."/>
            <person name="Fei Z."/>
            <person name="Jiao C."/>
            <person name="Wang Q."/>
        </authorList>
    </citation>
    <scope>NUCLEOTIDE SEQUENCE [LARGE SCALE GENOMIC DNA]</scope>
    <source>
        <strain evidence="3">cv. Varoflay</strain>
    </source>
</reference>
<dbReference type="InterPro" id="IPR000073">
    <property type="entry name" value="AB_hydrolase_1"/>
</dbReference>
<dbReference type="GO" id="GO:0009696">
    <property type="term" value="P:salicylic acid metabolic process"/>
    <property type="evidence" value="ECO:0000318"/>
    <property type="project" value="GO_Central"/>
</dbReference>
<protein>
    <submittedName>
        <fullName evidence="4">Salicylic acid-binding protein 2</fullName>
    </submittedName>
</protein>
<dbReference type="Pfam" id="PF12697">
    <property type="entry name" value="Abhydrolase_6"/>
    <property type="match status" value="1"/>
</dbReference>
<proteinExistence type="predicted"/>
<dbReference type="AlphaFoldDB" id="A0A9R0I555"/>
<dbReference type="OrthoDB" id="408373at2759"/>
<evidence type="ECO:0000313" key="3">
    <source>
        <dbReference type="Proteomes" id="UP000813463"/>
    </source>
</evidence>
<dbReference type="RefSeq" id="XP_021842803.1">
    <property type="nucleotide sequence ID" value="XM_021987111.2"/>
</dbReference>
<dbReference type="PANTHER" id="PTHR10992:SF1083">
    <property type="entry name" value="METHYLESTERASE 1"/>
    <property type="match status" value="1"/>
</dbReference>
<evidence type="ECO:0000259" key="2">
    <source>
        <dbReference type="Pfam" id="PF12697"/>
    </source>
</evidence>
<sequence length="278" mass="31720">MEESCYMKKHFVLVHGACHGAWCWFKLIPLLELAGHRVTVLDLVAAGINLTKISQLQTLGEYTEPLIQLMESLPDDDKIVLVGHSLGGLSIALVMDIFPHKIDVAVFLTAFMPDSYHTPSFIFDQFTASMPPGEDYWVDTEFKSYGDDPKESLTSFLFGPCFLSKIYKLSPPEDYELILTLRRPSSLFLNDLWRPETKLSKEGYGSVRLVYVMCDEDEAIPPAFQRWMIKNNGVEQVKELKHSDHMPMFCMPKKLCDCLLEIAMEHHATTSDVHYSNF</sequence>
<dbReference type="FunFam" id="3.40.50.1820:FF:000051">
    <property type="entry name" value="(S)-hydroxynitrile lyase"/>
    <property type="match status" value="1"/>
</dbReference>
<dbReference type="GO" id="GO:0080030">
    <property type="term" value="F:methyl indole-3-acetate esterase activity"/>
    <property type="evidence" value="ECO:0000318"/>
    <property type="project" value="GO_Central"/>
</dbReference>
<dbReference type="GO" id="GO:0080031">
    <property type="term" value="F:methyl salicylate esterase activity"/>
    <property type="evidence" value="ECO:0000318"/>
    <property type="project" value="GO_Central"/>
</dbReference>
<reference evidence="4" key="2">
    <citation type="submission" date="2025-08" db="UniProtKB">
        <authorList>
            <consortium name="RefSeq"/>
        </authorList>
    </citation>
    <scope>IDENTIFICATION</scope>
    <source>
        <tissue evidence="4">Leaf</tissue>
    </source>
</reference>
<evidence type="ECO:0000256" key="1">
    <source>
        <dbReference type="ARBA" id="ARBA00022801"/>
    </source>
</evidence>
<keyword evidence="3" id="KW-1185">Reference proteome</keyword>
<dbReference type="SUPFAM" id="SSF53474">
    <property type="entry name" value="alpha/beta-Hydrolases"/>
    <property type="match status" value="1"/>
</dbReference>
<feature type="domain" description="AB hydrolase-1" evidence="2">
    <location>
        <begin position="11"/>
        <end position="249"/>
    </location>
</feature>
<name>A0A9R0I555_SPIOL</name>
<evidence type="ECO:0000313" key="4">
    <source>
        <dbReference type="RefSeq" id="XP_021842803.1"/>
    </source>
</evidence>
<dbReference type="PANTHER" id="PTHR10992">
    <property type="entry name" value="METHYLESTERASE FAMILY MEMBER"/>
    <property type="match status" value="1"/>
</dbReference>
<dbReference type="Proteomes" id="UP000813463">
    <property type="component" value="Chromosome 1"/>
</dbReference>
<organism evidence="3 4">
    <name type="scientific">Spinacia oleracea</name>
    <name type="common">Spinach</name>
    <dbReference type="NCBI Taxonomy" id="3562"/>
    <lineage>
        <taxon>Eukaryota</taxon>
        <taxon>Viridiplantae</taxon>
        <taxon>Streptophyta</taxon>
        <taxon>Embryophyta</taxon>
        <taxon>Tracheophyta</taxon>
        <taxon>Spermatophyta</taxon>
        <taxon>Magnoliopsida</taxon>
        <taxon>eudicotyledons</taxon>
        <taxon>Gunneridae</taxon>
        <taxon>Pentapetalae</taxon>
        <taxon>Caryophyllales</taxon>
        <taxon>Chenopodiaceae</taxon>
        <taxon>Chenopodioideae</taxon>
        <taxon>Anserineae</taxon>
        <taxon>Spinacia</taxon>
    </lineage>
</organism>
<accession>A0A9R0I555</accession>
<dbReference type="Gene3D" id="3.40.50.1820">
    <property type="entry name" value="alpha/beta hydrolase"/>
    <property type="match status" value="1"/>
</dbReference>
<keyword evidence="1" id="KW-0378">Hydrolase</keyword>
<dbReference type="GO" id="GO:0009694">
    <property type="term" value="P:jasmonic acid metabolic process"/>
    <property type="evidence" value="ECO:0000318"/>
    <property type="project" value="GO_Central"/>
</dbReference>
<dbReference type="GO" id="GO:0080032">
    <property type="term" value="F:methyl jasmonate esterase activity"/>
    <property type="evidence" value="ECO:0000318"/>
    <property type="project" value="GO_Central"/>
</dbReference>
<dbReference type="KEGG" id="soe:110782867"/>
<dbReference type="GeneID" id="110782867"/>
<dbReference type="InterPro" id="IPR045889">
    <property type="entry name" value="MES/HNL"/>
</dbReference>
<gene>
    <name evidence="4" type="primary">LOC110782867</name>
</gene>
<dbReference type="InterPro" id="IPR029058">
    <property type="entry name" value="AB_hydrolase_fold"/>
</dbReference>